<dbReference type="GO" id="GO:0005737">
    <property type="term" value="C:cytoplasm"/>
    <property type="evidence" value="ECO:0007669"/>
    <property type="project" value="InterPro"/>
</dbReference>
<comment type="similarity">
    <text evidence="1">Belongs to the class-II aminoacyl-tRNA synthetase family.</text>
</comment>
<evidence type="ECO:0000313" key="10">
    <source>
        <dbReference type="EMBL" id="GAG03907.1"/>
    </source>
</evidence>
<dbReference type="PRINTS" id="PR01047">
    <property type="entry name" value="TRNASYNTHTHR"/>
</dbReference>
<dbReference type="GO" id="GO:0005524">
    <property type="term" value="F:ATP binding"/>
    <property type="evidence" value="ECO:0007669"/>
    <property type="project" value="UniProtKB-KW"/>
</dbReference>
<dbReference type="Gene3D" id="3.30.930.10">
    <property type="entry name" value="Bira Bifunctional Protein, Domain 2"/>
    <property type="match status" value="1"/>
</dbReference>
<dbReference type="InterPro" id="IPR036621">
    <property type="entry name" value="Anticodon-bd_dom_sf"/>
</dbReference>
<evidence type="ECO:0000256" key="5">
    <source>
        <dbReference type="ARBA" id="ARBA00022840"/>
    </source>
</evidence>
<evidence type="ECO:0000256" key="3">
    <source>
        <dbReference type="ARBA" id="ARBA00022598"/>
    </source>
</evidence>
<evidence type="ECO:0000259" key="9">
    <source>
        <dbReference type="PROSITE" id="PS50862"/>
    </source>
</evidence>
<dbReference type="SUPFAM" id="SSF55681">
    <property type="entry name" value="Class II aaRS and biotin synthetases"/>
    <property type="match status" value="1"/>
</dbReference>
<dbReference type="FunFam" id="3.40.50.800:FF:000001">
    <property type="entry name" value="Threonine--tRNA ligase"/>
    <property type="match status" value="1"/>
</dbReference>
<keyword evidence="6" id="KW-0648">Protein biosynthesis</keyword>
<dbReference type="InterPro" id="IPR002320">
    <property type="entry name" value="Thr-tRNA-ligase_IIa"/>
</dbReference>
<dbReference type="Gene3D" id="3.40.50.800">
    <property type="entry name" value="Anticodon-binding domain"/>
    <property type="match status" value="1"/>
</dbReference>
<dbReference type="InterPro" id="IPR045864">
    <property type="entry name" value="aa-tRNA-synth_II/BPL/LPL"/>
</dbReference>
<dbReference type="SUPFAM" id="SSF52954">
    <property type="entry name" value="Class II aaRS ABD-related"/>
    <property type="match status" value="1"/>
</dbReference>
<comment type="caution">
    <text evidence="10">The sequence shown here is derived from an EMBL/GenBank/DDBJ whole genome shotgun (WGS) entry which is preliminary data.</text>
</comment>
<dbReference type="AlphaFoldDB" id="X0UXH3"/>
<evidence type="ECO:0000256" key="8">
    <source>
        <dbReference type="ARBA" id="ARBA00049515"/>
    </source>
</evidence>
<dbReference type="Pfam" id="PF00587">
    <property type="entry name" value="tRNA-synt_2b"/>
    <property type="match status" value="1"/>
</dbReference>
<keyword evidence="5" id="KW-0067">ATP-binding</keyword>
<keyword evidence="4" id="KW-0547">Nucleotide-binding</keyword>
<sequence length="179" mass="20700">AFYGPKIDFHIKDSIGRNWQCGTIQVDFSMPERFDLTYDGKDGRKHRPVMIHRAILGSLERFIGLLIEHFAGKLPLWINPVQVKVLPIAERHMDYGRKVGDEMKKAGLRVEVDERSESTSKKVRDAQLEKVNYILVVGDKEQKDNTVNVRTRNNEIKGAKKVDEFIKELLVEVKEKKIK</sequence>
<dbReference type="EMBL" id="BARS01022779">
    <property type="protein sequence ID" value="GAG03907.1"/>
    <property type="molecule type" value="Genomic_DNA"/>
</dbReference>
<dbReference type="Pfam" id="PF03129">
    <property type="entry name" value="HGTP_anticodon"/>
    <property type="match status" value="1"/>
</dbReference>
<evidence type="ECO:0000256" key="7">
    <source>
        <dbReference type="ARBA" id="ARBA00023146"/>
    </source>
</evidence>
<evidence type="ECO:0000256" key="2">
    <source>
        <dbReference type="ARBA" id="ARBA00013163"/>
    </source>
</evidence>
<dbReference type="PANTHER" id="PTHR11451">
    <property type="entry name" value="THREONINE-TRNA LIGASE"/>
    <property type="match status" value="1"/>
</dbReference>
<evidence type="ECO:0000256" key="4">
    <source>
        <dbReference type="ARBA" id="ARBA00022741"/>
    </source>
</evidence>
<keyword evidence="7" id="KW-0030">Aminoacyl-tRNA synthetase</keyword>
<dbReference type="EC" id="6.1.1.3" evidence="2"/>
<evidence type="ECO:0000256" key="6">
    <source>
        <dbReference type="ARBA" id="ARBA00022917"/>
    </source>
</evidence>
<evidence type="ECO:0000256" key="1">
    <source>
        <dbReference type="ARBA" id="ARBA00008226"/>
    </source>
</evidence>
<dbReference type="GO" id="GO:0006435">
    <property type="term" value="P:threonyl-tRNA aminoacylation"/>
    <property type="evidence" value="ECO:0007669"/>
    <property type="project" value="InterPro"/>
</dbReference>
<reference evidence="10" key="1">
    <citation type="journal article" date="2014" name="Front. Microbiol.">
        <title>High frequency of phylogenetically diverse reductive dehalogenase-homologous genes in deep subseafloor sedimentary metagenomes.</title>
        <authorList>
            <person name="Kawai M."/>
            <person name="Futagami T."/>
            <person name="Toyoda A."/>
            <person name="Takaki Y."/>
            <person name="Nishi S."/>
            <person name="Hori S."/>
            <person name="Arai W."/>
            <person name="Tsubouchi T."/>
            <person name="Morono Y."/>
            <person name="Uchiyama I."/>
            <person name="Ito T."/>
            <person name="Fujiyama A."/>
            <person name="Inagaki F."/>
            <person name="Takami H."/>
        </authorList>
    </citation>
    <scope>NUCLEOTIDE SEQUENCE</scope>
    <source>
        <strain evidence="10">Expedition CK06-06</strain>
    </source>
</reference>
<dbReference type="GO" id="GO:0004829">
    <property type="term" value="F:threonine-tRNA ligase activity"/>
    <property type="evidence" value="ECO:0007669"/>
    <property type="project" value="UniProtKB-EC"/>
</dbReference>
<dbReference type="InterPro" id="IPR004154">
    <property type="entry name" value="Anticodon-bd"/>
</dbReference>
<proteinExistence type="inferred from homology"/>
<name>X0UXH3_9ZZZZ</name>
<feature type="domain" description="Aminoacyl-transfer RNA synthetases class-II family profile" evidence="9">
    <location>
        <begin position="1"/>
        <end position="75"/>
    </location>
</feature>
<accession>X0UXH3</accession>
<protein>
    <recommendedName>
        <fullName evidence="2">threonine--tRNA ligase</fullName>
        <ecNumber evidence="2">6.1.1.3</ecNumber>
    </recommendedName>
</protein>
<organism evidence="10">
    <name type="scientific">marine sediment metagenome</name>
    <dbReference type="NCBI Taxonomy" id="412755"/>
    <lineage>
        <taxon>unclassified sequences</taxon>
        <taxon>metagenomes</taxon>
        <taxon>ecological metagenomes</taxon>
    </lineage>
</organism>
<dbReference type="InterPro" id="IPR047246">
    <property type="entry name" value="ThrRS_anticodon"/>
</dbReference>
<dbReference type="InterPro" id="IPR002314">
    <property type="entry name" value="aa-tRNA-synt_IIb"/>
</dbReference>
<feature type="non-terminal residue" evidence="10">
    <location>
        <position position="1"/>
    </location>
</feature>
<keyword evidence="3" id="KW-0436">Ligase</keyword>
<gene>
    <name evidence="10" type="ORF">S01H1_36364</name>
</gene>
<dbReference type="PROSITE" id="PS50862">
    <property type="entry name" value="AA_TRNA_LIGASE_II"/>
    <property type="match status" value="1"/>
</dbReference>
<comment type="catalytic activity">
    <reaction evidence="8">
        <text>tRNA(Thr) + L-threonine + ATP = L-threonyl-tRNA(Thr) + AMP + diphosphate + H(+)</text>
        <dbReference type="Rhea" id="RHEA:24624"/>
        <dbReference type="Rhea" id="RHEA-COMP:9670"/>
        <dbReference type="Rhea" id="RHEA-COMP:9704"/>
        <dbReference type="ChEBI" id="CHEBI:15378"/>
        <dbReference type="ChEBI" id="CHEBI:30616"/>
        <dbReference type="ChEBI" id="CHEBI:33019"/>
        <dbReference type="ChEBI" id="CHEBI:57926"/>
        <dbReference type="ChEBI" id="CHEBI:78442"/>
        <dbReference type="ChEBI" id="CHEBI:78534"/>
        <dbReference type="ChEBI" id="CHEBI:456215"/>
        <dbReference type="EC" id="6.1.1.3"/>
    </reaction>
</comment>
<dbReference type="InterPro" id="IPR006195">
    <property type="entry name" value="aa-tRNA-synth_II"/>
</dbReference>
<dbReference type="PANTHER" id="PTHR11451:SF44">
    <property type="entry name" value="THREONINE--TRNA LIGASE, CHLOROPLASTIC_MITOCHONDRIAL 2"/>
    <property type="match status" value="1"/>
</dbReference>
<dbReference type="CDD" id="cd00860">
    <property type="entry name" value="ThrRS_anticodon"/>
    <property type="match status" value="1"/>
</dbReference>